<dbReference type="EMBL" id="JABBNT010000002">
    <property type="protein sequence ID" value="NMM44049.1"/>
    <property type="molecule type" value="Genomic_DNA"/>
</dbReference>
<dbReference type="Proteomes" id="UP000539372">
    <property type="component" value="Unassembled WGS sequence"/>
</dbReference>
<keyword evidence="1" id="KW-1133">Transmembrane helix</keyword>
<feature type="transmembrane region" description="Helical" evidence="1">
    <location>
        <begin position="21"/>
        <end position="47"/>
    </location>
</feature>
<sequence length="947" mass="97892">MSDLSANTRLVEPELPPPDRSYLWIGAVQHVAAFLAVMIFLAGLAWATRIPLTNALLPPIASTLIDQPVTLTVSSLNADRIEIADLSVQNGPAADRLILTRRDDRLDSVTVEGLTAHVVVAPDGTVSLPGLENLLNGKSDDTAQTLAVPFSALTLSDIDILADTPVGRDRVTGNIRVAFQAAPDLFPLTAAIGLEASDSDSAISFDIGLAGDRLSAQGAVDLSLSHWGRFLPGVTAIDGRATGSVDFEGLLPQEIATPDSLLAALTGQADVTWTGITLSLRDMPDIAVQPGSATLSLGGGQAVVDRLTGMEARADGLPANIRNLLPDAFADFADSAVQVAFSGHSDIPVAVFRPNTAGGWGIALNGTLDGSVGPIAVSVTPSRIDLDRTGNATALSIDSASLDAIRGLSLPRDVELHLTLGSGDIDLTTQSALPDLTFPYQLEAVLHGDVIKPIWVRTAELEAAGTLSLSGERIDIAFDPGTSARIDGLTGTGDIRLSPRLRVDIAGRDPARLSFATDDPVGTMSLTASARLGETSVALPNGGPALAISRHPVSLNYSPDGIVLAAGPADIRDLKTGVSLTRAAIRVEESQGIGTLSLSGSGIAVQGDPVLPGRVTAQFAFDRDGSLSGPATLADGRVHIAVDRRDGVLAVETDPIAFGPGGLTYADILPQAMRDDLGIAPTISGIVTAAYRSDGDLQLTLNDLGIGLPEATVSRLNGTLAFQADSLPATRGSQSLKGSLILPGLGTLPMTGRFSVAPDGTASIDTFTLALFSGELALVGGRFDPAGPSLDGTVRVRRMDLSQSLAALSVQGVSGTGMVSGAIPIHVSANDAVIKAGTLAAEGDGALSIDNDTVNQALASDQQAVQLLVDVLKDFQYDELGAELDLPPNGDGRIGLRLSGRNPAVLDGHPFKLNVNIESDFHNLFDILKQILSLSGKLARSFGQNSP</sequence>
<dbReference type="RefSeq" id="WP_169624360.1">
    <property type="nucleotide sequence ID" value="NZ_JABBNT010000002.1"/>
</dbReference>
<keyword evidence="3" id="KW-1185">Reference proteome</keyword>
<dbReference type="AlphaFoldDB" id="A0A7Y0HG71"/>
<evidence type="ECO:0000313" key="3">
    <source>
        <dbReference type="Proteomes" id="UP000539372"/>
    </source>
</evidence>
<dbReference type="InterPro" id="IPR021730">
    <property type="entry name" value="YdbH"/>
</dbReference>
<evidence type="ECO:0000313" key="2">
    <source>
        <dbReference type="EMBL" id="NMM44049.1"/>
    </source>
</evidence>
<protein>
    <recommendedName>
        <fullName evidence="4">Dicarboxylate transport domain-containing protein</fullName>
    </recommendedName>
</protein>
<reference evidence="2 3" key="1">
    <citation type="submission" date="2020-04" db="EMBL/GenBank/DDBJ databases">
        <title>Rhodospirillaceae bacterium KN72 isolated from deep sea.</title>
        <authorList>
            <person name="Zhang D.-C."/>
        </authorList>
    </citation>
    <scope>NUCLEOTIDE SEQUENCE [LARGE SCALE GENOMIC DNA]</scope>
    <source>
        <strain evidence="2 3">KN72</strain>
    </source>
</reference>
<gene>
    <name evidence="2" type="ORF">HH303_06145</name>
</gene>
<organism evidence="2 3">
    <name type="scientific">Pacificispira spongiicola</name>
    <dbReference type="NCBI Taxonomy" id="2729598"/>
    <lineage>
        <taxon>Bacteria</taxon>
        <taxon>Pseudomonadati</taxon>
        <taxon>Pseudomonadota</taxon>
        <taxon>Alphaproteobacteria</taxon>
        <taxon>Rhodospirillales</taxon>
        <taxon>Rhodospirillaceae</taxon>
        <taxon>Pacificispira</taxon>
    </lineage>
</organism>
<evidence type="ECO:0008006" key="4">
    <source>
        <dbReference type="Google" id="ProtNLM"/>
    </source>
</evidence>
<accession>A0A7Y0HG71</accession>
<dbReference type="Pfam" id="PF11739">
    <property type="entry name" value="YdbH-like"/>
    <property type="match status" value="1"/>
</dbReference>
<comment type="caution">
    <text evidence="2">The sequence shown here is derived from an EMBL/GenBank/DDBJ whole genome shotgun (WGS) entry which is preliminary data.</text>
</comment>
<proteinExistence type="predicted"/>
<name>A0A7Y0HG71_9PROT</name>
<evidence type="ECO:0000256" key="1">
    <source>
        <dbReference type="SAM" id="Phobius"/>
    </source>
</evidence>
<keyword evidence="1" id="KW-0472">Membrane</keyword>
<keyword evidence="1" id="KW-0812">Transmembrane</keyword>